<feature type="transmembrane region" description="Helical" evidence="10">
    <location>
        <begin position="132"/>
        <end position="151"/>
    </location>
</feature>
<feature type="region of interest" description="Disordered" evidence="9">
    <location>
        <begin position="403"/>
        <end position="429"/>
    </location>
</feature>
<keyword evidence="13" id="KW-1185">Reference proteome</keyword>
<dbReference type="SUPFAM" id="SSF55874">
    <property type="entry name" value="ATPase domain of HSP90 chaperone/DNA topoisomerase II/histidine kinase"/>
    <property type="match status" value="1"/>
</dbReference>
<keyword evidence="10" id="KW-0812">Transmembrane</keyword>
<keyword evidence="10" id="KW-0472">Membrane</keyword>
<evidence type="ECO:0000256" key="2">
    <source>
        <dbReference type="ARBA" id="ARBA00012438"/>
    </source>
</evidence>
<evidence type="ECO:0000256" key="10">
    <source>
        <dbReference type="SAM" id="Phobius"/>
    </source>
</evidence>
<keyword evidence="6 12" id="KW-0418">Kinase</keyword>
<keyword evidence="10" id="KW-1133">Transmembrane helix</keyword>
<feature type="compositionally biased region" description="Pro residues" evidence="9">
    <location>
        <begin position="466"/>
        <end position="475"/>
    </location>
</feature>
<keyword evidence="8" id="KW-0902">Two-component regulatory system</keyword>
<comment type="catalytic activity">
    <reaction evidence="1">
        <text>ATP + protein L-histidine = ADP + protein N-phospho-L-histidine.</text>
        <dbReference type="EC" id="2.7.13.3"/>
    </reaction>
</comment>
<evidence type="ECO:0000259" key="11">
    <source>
        <dbReference type="Pfam" id="PF07730"/>
    </source>
</evidence>
<dbReference type="InterPro" id="IPR050482">
    <property type="entry name" value="Sensor_HK_TwoCompSys"/>
</dbReference>
<feature type="region of interest" description="Disordered" evidence="9">
    <location>
        <begin position="1"/>
        <end position="23"/>
    </location>
</feature>
<evidence type="ECO:0000256" key="8">
    <source>
        <dbReference type="ARBA" id="ARBA00023012"/>
    </source>
</evidence>
<feature type="compositionally biased region" description="Low complexity" evidence="9">
    <location>
        <begin position="406"/>
        <end position="418"/>
    </location>
</feature>
<dbReference type="EMBL" id="FWFG01000040">
    <property type="protein sequence ID" value="SLM89962.1"/>
    <property type="molecule type" value="Genomic_DNA"/>
</dbReference>
<keyword evidence="5" id="KW-0547">Nucleotide-binding</keyword>
<organism evidence="12 13">
    <name type="scientific">Brachybacterium nesterenkovii</name>
    <dbReference type="NCBI Taxonomy" id="47847"/>
    <lineage>
        <taxon>Bacteria</taxon>
        <taxon>Bacillati</taxon>
        <taxon>Actinomycetota</taxon>
        <taxon>Actinomycetes</taxon>
        <taxon>Micrococcales</taxon>
        <taxon>Dermabacteraceae</taxon>
        <taxon>Brachybacterium</taxon>
    </lineage>
</organism>
<dbReference type="Gene3D" id="1.20.5.1930">
    <property type="match status" value="1"/>
</dbReference>
<dbReference type="GO" id="GO:0046983">
    <property type="term" value="F:protein dimerization activity"/>
    <property type="evidence" value="ECO:0007669"/>
    <property type="project" value="InterPro"/>
</dbReference>
<sequence length="475" mass="48997">MQTPAGQAAGPSGTDAAPGDATPVAETTIPARDIGVAVLYTAAVLTATVFPLGSTGLLGHGHAWPPAVSTALLLIAAAATVLRRRAPAVTLAVTGALSTIEIFGAGQLAAYFLVFEALWAPIVHGSRRTARMSTGAGAVLAIALLGAVLSWRPDASHLVLALLLIVVVVLTPLMWGWEVRHHREARRAAEDLVAAQAQLARERTLLAEERAGRAVDEGRRRIAQDLHDVVAGHLSAVSLHASLAGSLPDEAARSDSLTAARSSAAAALRDLRSVIAVLTSTEDADAEPATTLSWEDLAARLRAGEPADAARAVTGTRIRIDPRVDDPSVVDPAVRAALLRIGSEAVTNALRHGQAPRTLIVELAAPTRQVVLTCMNAVDPEQRAGSGLGRAAIADRARAVGGTATSGLVSGPGPAAPLGGIGTDSRGRGRAGRLWRVEVRVPCAPERAGTAHPLPSAPAELDPQATPRPLPQEQR</sequence>
<evidence type="ECO:0000256" key="4">
    <source>
        <dbReference type="ARBA" id="ARBA00022679"/>
    </source>
</evidence>
<gene>
    <name evidence="12" type="ORF">FM110_04380</name>
</gene>
<protein>
    <recommendedName>
        <fullName evidence="2">histidine kinase</fullName>
        <ecNumber evidence="2">2.7.13.3</ecNumber>
    </recommendedName>
</protein>
<evidence type="ECO:0000313" key="12">
    <source>
        <dbReference type="EMBL" id="SLM89962.1"/>
    </source>
</evidence>
<dbReference type="Pfam" id="PF07730">
    <property type="entry name" value="HisKA_3"/>
    <property type="match status" value="1"/>
</dbReference>
<name>A0A1X6WWC0_9MICO</name>
<proteinExistence type="predicted"/>
<dbReference type="PANTHER" id="PTHR24421:SF10">
    <property type="entry name" value="NITRATE_NITRITE SENSOR PROTEIN NARQ"/>
    <property type="match status" value="1"/>
</dbReference>
<evidence type="ECO:0000256" key="9">
    <source>
        <dbReference type="SAM" id="MobiDB-lite"/>
    </source>
</evidence>
<evidence type="ECO:0000256" key="5">
    <source>
        <dbReference type="ARBA" id="ARBA00022741"/>
    </source>
</evidence>
<reference evidence="12 13" key="1">
    <citation type="submission" date="2017-02" db="EMBL/GenBank/DDBJ databases">
        <authorList>
            <person name="Peterson S.W."/>
        </authorList>
    </citation>
    <scope>NUCLEOTIDE SEQUENCE [LARGE SCALE GENOMIC DNA]</scope>
    <source>
        <strain evidence="12 13">CIP104813</strain>
    </source>
</reference>
<feature type="transmembrane region" description="Helical" evidence="10">
    <location>
        <begin position="64"/>
        <end position="82"/>
    </location>
</feature>
<evidence type="ECO:0000256" key="7">
    <source>
        <dbReference type="ARBA" id="ARBA00022840"/>
    </source>
</evidence>
<evidence type="ECO:0000256" key="6">
    <source>
        <dbReference type="ARBA" id="ARBA00022777"/>
    </source>
</evidence>
<dbReference type="AlphaFoldDB" id="A0A1X6WWC0"/>
<evidence type="ECO:0000256" key="3">
    <source>
        <dbReference type="ARBA" id="ARBA00022553"/>
    </source>
</evidence>
<feature type="region of interest" description="Disordered" evidence="9">
    <location>
        <begin position="445"/>
        <end position="475"/>
    </location>
</feature>
<dbReference type="PANTHER" id="PTHR24421">
    <property type="entry name" value="NITRATE/NITRITE SENSOR PROTEIN NARX-RELATED"/>
    <property type="match status" value="1"/>
</dbReference>
<feature type="domain" description="Signal transduction histidine kinase subgroup 3 dimerisation and phosphoacceptor" evidence="11">
    <location>
        <begin position="219"/>
        <end position="281"/>
    </location>
</feature>
<evidence type="ECO:0000313" key="13">
    <source>
        <dbReference type="Proteomes" id="UP000195981"/>
    </source>
</evidence>
<dbReference type="Proteomes" id="UP000195981">
    <property type="component" value="Unassembled WGS sequence"/>
</dbReference>
<accession>A0A1X6WWC0</accession>
<keyword evidence="7" id="KW-0067">ATP-binding</keyword>
<dbReference type="GO" id="GO:0005524">
    <property type="term" value="F:ATP binding"/>
    <property type="evidence" value="ECO:0007669"/>
    <property type="project" value="UniProtKB-KW"/>
</dbReference>
<dbReference type="GO" id="GO:0000155">
    <property type="term" value="F:phosphorelay sensor kinase activity"/>
    <property type="evidence" value="ECO:0007669"/>
    <property type="project" value="InterPro"/>
</dbReference>
<evidence type="ECO:0000256" key="1">
    <source>
        <dbReference type="ARBA" id="ARBA00000085"/>
    </source>
</evidence>
<dbReference type="Gene3D" id="3.30.565.10">
    <property type="entry name" value="Histidine kinase-like ATPase, C-terminal domain"/>
    <property type="match status" value="1"/>
</dbReference>
<keyword evidence="3" id="KW-0597">Phosphoprotein</keyword>
<feature type="transmembrane region" description="Helical" evidence="10">
    <location>
        <begin position="157"/>
        <end position="177"/>
    </location>
</feature>
<dbReference type="InterPro" id="IPR011712">
    <property type="entry name" value="Sig_transdc_His_kin_sub3_dim/P"/>
</dbReference>
<dbReference type="GO" id="GO:0016020">
    <property type="term" value="C:membrane"/>
    <property type="evidence" value="ECO:0007669"/>
    <property type="project" value="InterPro"/>
</dbReference>
<keyword evidence="4" id="KW-0808">Transferase</keyword>
<dbReference type="EC" id="2.7.13.3" evidence="2"/>
<dbReference type="InterPro" id="IPR036890">
    <property type="entry name" value="HATPase_C_sf"/>
</dbReference>
<feature type="transmembrane region" description="Helical" evidence="10">
    <location>
        <begin position="34"/>
        <end position="52"/>
    </location>
</feature>